<evidence type="ECO:0000313" key="3">
    <source>
        <dbReference type="Proteomes" id="UP000008370"/>
    </source>
</evidence>
<feature type="compositionally biased region" description="Low complexity" evidence="1">
    <location>
        <begin position="133"/>
        <end position="142"/>
    </location>
</feature>
<feature type="region of interest" description="Disordered" evidence="1">
    <location>
        <begin position="215"/>
        <end position="244"/>
    </location>
</feature>
<feature type="compositionally biased region" description="Polar residues" evidence="1">
    <location>
        <begin position="91"/>
        <end position="113"/>
    </location>
</feature>
<organism evidence="2 3">
    <name type="scientific">Phanerochaete carnosa (strain HHB-10118-sp)</name>
    <name type="common">White-rot fungus</name>
    <name type="synonym">Peniophora carnosa</name>
    <dbReference type="NCBI Taxonomy" id="650164"/>
    <lineage>
        <taxon>Eukaryota</taxon>
        <taxon>Fungi</taxon>
        <taxon>Dikarya</taxon>
        <taxon>Basidiomycota</taxon>
        <taxon>Agaricomycotina</taxon>
        <taxon>Agaricomycetes</taxon>
        <taxon>Polyporales</taxon>
        <taxon>Phanerochaetaceae</taxon>
        <taxon>Phanerochaete</taxon>
    </lineage>
</organism>
<reference evidence="2 3" key="1">
    <citation type="journal article" date="2012" name="BMC Genomics">
        <title>Comparative genomics of the white-rot fungi, Phanerochaete carnosa and P. chrysosporium, to elucidate the genetic basis of the distinct wood types they colonize.</title>
        <authorList>
            <person name="Suzuki H."/>
            <person name="MacDonald J."/>
            <person name="Syed K."/>
            <person name="Salamov A."/>
            <person name="Hori C."/>
            <person name="Aerts A."/>
            <person name="Henrissat B."/>
            <person name="Wiebenga A."/>
            <person name="vanKuyk P.A."/>
            <person name="Barry K."/>
            <person name="Lindquist E."/>
            <person name="LaButti K."/>
            <person name="Lapidus A."/>
            <person name="Lucas S."/>
            <person name="Coutinho P."/>
            <person name="Gong Y."/>
            <person name="Samejima M."/>
            <person name="Mahadevan R."/>
            <person name="Abou-Zaid M."/>
            <person name="de Vries R.P."/>
            <person name="Igarashi K."/>
            <person name="Yadav J.S."/>
            <person name="Grigoriev I.V."/>
            <person name="Master E.R."/>
        </authorList>
    </citation>
    <scope>NUCLEOTIDE SEQUENCE [LARGE SCALE GENOMIC DNA]</scope>
    <source>
        <strain evidence="2 3">HHB-10118-sp</strain>
    </source>
</reference>
<dbReference type="HOGENOM" id="CLU_999481_0_0_1"/>
<feature type="non-terminal residue" evidence="2">
    <location>
        <position position="279"/>
    </location>
</feature>
<protein>
    <submittedName>
        <fullName evidence="2">Uncharacterized protein</fullName>
    </submittedName>
</protein>
<dbReference type="GeneID" id="18920338"/>
<accession>K5WLW2</accession>
<proteinExistence type="predicted"/>
<feature type="non-terminal residue" evidence="2">
    <location>
        <position position="1"/>
    </location>
</feature>
<dbReference type="KEGG" id="pco:PHACADRAFT_82004"/>
<sequence>ITVKPPSGRLKKGLYDIRPDVLNFLRNALDALQELLLGPGKPVLTAPIQSAFEALILSAARELEKLYPPLLSAADEPNSSPTIPSDVGETSRANTPLPQARLSPQLSRHSQVPTPGEKPTSAAKPQRAHGDARTQAPRPPAAADRIAGLARKDALWYLCSVLHITIPPAALGSSPPPGSPNTGLPPPDASTLLREGVCTVLAGLLRRTVSSPRIHVSRTAPAREGDDPSSEVLTEGGEGCSDRGLRESRFRGRLPRGLLGAVEREMLLAVAERLWLSQG</sequence>
<evidence type="ECO:0000313" key="2">
    <source>
        <dbReference type="EMBL" id="EKM60405.1"/>
    </source>
</evidence>
<evidence type="ECO:0000256" key="1">
    <source>
        <dbReference type="SAM" id="MobiDB-lite"/>
    </source>
</evidence>
<dbReference type="InParanoid" id="K5WLW2"/>
<dbReference type="AlphaFoldDB" id="K5WLW2"/>
<dbReference type="Proteomes" id="UP000008370">
    <property type="component" value="Unassembled WGS sequence"/>
</dbReference>
<keyword evidence="3" id="KW-1185">Reference proteome</keyword>
<name>K5WLW2_PHACS</name>
<feature type="region of interest" description="Disordered" evidence="1">
    <location>
        <begin position="71"/>
        <end position="142"/>
    </location>
</feature>
<dbReference type="OrthoDB" id="2803918at2759"/>
<gene>
    <name evidence="2" type="ORF">PHACADRAFT_82004</name>
</gene>
<dbReference type="RefSeq" id="XP_007389865.1">
    <property type="nucleotide sequence ID" value="XM_007389803.2"/>
</dbReference>
<dbReference type="EMBL" id="JH930468">
    <property type="protein sequence ID" value="EKM60405.1"/>
    <property type="molecule type" value="Genomic_DNA"/>
</dbReference>